<evidence type="ECO:0000313" key="4">
    <source>
        <dbReference type="Proteomes" id="UP001358586"/>
    </source>
</evidence>
<comment type="caution">
    <text evidence="3">The sequence shown here is derived from an EMBL/GenBank/DDBJ whole genome shotgun (WGS) entry which is preliminary data.</text>
</comment>
<dbReference type="Proteomes" id="UP001358586">
    <property type="component" value="Chromosome 13"/>
</dbReference>
<feature type="compositionally biased region" description="Polar residues" evidence="1">
    <location>
        <begin position="169"/>
        <end position="178"/>
    </location>
</feature>
<accession>A0ABR0MFK6</accession>
<protein>
    <recommendedName>
        <fullName evidence="2">DUF4283 domain-containing protein</fullName>
    </recommendedName>
</protein>
<proteinExistence type="predicted"/>
<feature type="region of interest" description="Disordered" evidence="1">
    <location>
        <begin position="169"/>
        <end position="201"/>
    </location>
</feature>
<evidence type="ECO:0000256" key="1">
    <source>
        <dbReference type="SAM" id="MobiDB-lite"/>
    </source>
</evidence>
<dbReference type="EMBL" id="JARKNE010000013">
    <property type="protein sequence ID" value="KAK5772003.1"/>
    <property type="molecule type" value="Genomic_DNA"/>
</dbReference>
<gene>
    <name evidence="3" type="ORF">PVK06_048261</name>
</gene>
<name>A0ABR0MFK6_GOSAR</name>
<reference evidence="3 4" key="1">
    <citation type="submission" date="2023-03" db="EMBL/GenBank/DDBJ databases">
        <title>WGS of Gossypium arboreum.</title>
        <authorList>
            <person name="Yu D."/>
        </authorList>
    </citation>
    <scope>NUCLEOTIDE SEQUENCE [LARGE SCALE GENOMIC DNA]</scope>
    <source>
        <tissue evidence="3">Leaf</tissue>
    </source>
</reference>
<dbReference type="Pfam" id="PF14111">
    <property type="entry name" value="DUF4283"/>
    <property type="match status" value="1"/>
</dbReference>
<organism evidence="3 4">
    <name type="scientific">Gossypium arboreum</name>
    <name type="common">Tree cotton</name>
    <name type="synonym">Gossypium nanking</name>
    <dbReference type="NCBI Taxonomy" id="29729"/>
    <lineage>
        <taxon>Eukaryota</taxon>
        <taxon>Viridiplantae</taxon>
        <taxon>Streptophyta</taxon>
        <taxon>Embryophyta</taxon>
        <taxon>Tracheophyta</taxon>
        <taxon>Spermatophyta</taxon>
        <taxon>Magnoliopsida</taxon>
        <taxon>eudicotyledons</taxon>
        <taxon>Gunneridae</taxon>
        <taxon>Pentapetalae</taxon>
        <taxon>rosids</taxon>
        <taxon>malvids</taxon>
        <taxon>Malvales</taxon>
        <taxon>Malvaceae</taxon>
        <taxon>Malvoideae</taxon>
        <taxon>Gossypium</taxon>
    </lineage>
</organism>
<evidence type="ECO:0000313" key="3">
    <source>
        <dbReference type="EMBL" id="KAK5772003.1"/>
    </source>
</evidence>
<feature type="domain" description="DUF4283" evidence="2">
    <location>
        <begin position="110"/>
        <end position="169"/>
    </location>
</feature>
<dbReference type="InterPro" id="IPR025558">
    <property type="entry name" value="DUF4283"/>
</dbReference>
<evidence type="ECO:0000259" key="2">
    <source>
        <dbReference type="Pfam" id="PF14111"/>
    </source>
</evidence>
<sequence>MLSSLQLFGNNGDGVSHSESDLNSKKVRFKDDIVEDNINMGGDPDPTLSLSWKDKLLGGCGTNPDRTIPAEGNDNDLELLEGDVNMTTIDGVLVITFSDRLKNLLFREMEFMVIIKLLGRNICYNALENRIMSLWKPVKSIHIMDTTNEYFFVKFQAIEDYNRVLSQDPNSTVASGKLSTEVDVSNEGKSDGDSISSRSTEKEPEFGLWMLVEKRHSRQGRRDLLAEVKDKQRQQPLGSRFIALIGDEDFNGIRRASTRGLLGENGNKKEAARLNSLKARVNNFFGGFLWKRSVMGMVSISAYLMGLILRRVWVVIDGMGRMPKDNLEKSLGKRPMGSDGLGNISGDHLAKLPISNHSLPALTISNFVNLHNNNLLDAAGGHDNLMLKNQNNMDIEDLEKIKAHYNPVFDEFDGFIVPSSDNTLDLGEHLVVNFKNNNNISSAQQVKLVLRSMEPTYLASGTILNGSKNRKYGGSRSNCKPSFVLWGRWSRFKNFGNKHIPLAEAMEVTVELISPQILSKNLKVETDEVGSNLGGFLNLTLWI</sequence>
<keyword evidence="4" id="KW-1185">Reference proteome</keyword>